<dbReference type="InterPro" id="IPR050320">
    <property type="entry name" value="N5-glutamine_MTase"/>
</dbReference>
<feature type="binding site" evidence="5">
    <location>
        <begin position="122"/>
        <end position="126"/>
    </location>
    <ligand>
        <name>S-adenosyl-L-methionine</name>
        <dbReference type="ChEBI" id="CHEBI:59789"/>
    </ligand>
</feature>
<evidence type="ECO:0000313" key="9">
    <source>
        <dbReference type="Proteomes" id="UP000177876"/>
    </source>
</evidence>
<dbReference type="EC" id="2.1.1.297" evidence="5"/>
<comment type="caution">
    <text evidence="8">The sequence shown here is derived from an EMBL/GenBank/DDBJ whole genome shotgun (WGS) entry which is preliminary data.</text>
</comment>
<reference evidence="8 9" key="1">
    <citation type="journal article" date="2016" name="Nat. Commun.">
        <title>Thousands of microbial genomes shed light on interconnected biogeochemical processes in an aquifer system.</title>
        <authorList>
            <person name="Anantharaman K."/>
            <person name="Brown C.T."/>
            <person name="Hug L.A."/>
            <person name="Sharon I."/>
            <person name="Castelle C.J."/>
            <person name="Probst A.J."/>
            <person name="Thomas B.C."/>
            <person name="Singh A."/>
            <person name="Wilkins M.J."/>
            <person name="Karaoz U."/>
            <person name="Brodie E.L."/>
            <person name="Williams K.H."/>
            <person name="Hubbard S.S."/>
            <person name="Banfield J.F."/>
        </authorList>
    </citation>
    <scope>NUCLEOTIDE SEQUENCE [LARGE SCALE GENOMIC DNA]</scope>
</reference>
<dbReference type="InterPro" id="IPR007848">
    <property type="entry name" value="Small_mtfrase_dom"/>
</dbReference>
<comment type="catalytic activity">
    <reaction evidence="4 5">
        <text>L-glutaminyl-[peptide chain release factor] + S-adenosyl-L-methionine = N(5)-methyl-L-glutaminyl-[peptide chain release factor] + S-adenosyl-L-homocysteine + H(+)</text>
        <dbReference type="Rhea" id="RHEA:42896"/>
        <dbReference type="Rhea" id="RHEA-COMP:10271"/>
        <dbReference type="Rhea" id="RHEA-COMP:10272"/>
        <dbReference type="ChEBI" id="CHEBI:15378"/>
        <dbReference type="ChEBI" id="CHEBI:30011"/>
        <dbReference type="ChEBI" id="CHEBI:57856"/>
        <dbReference type="ChEBI" id="CHEBI:59789"/>
        <dbReference type="ChEBI" id="CHEBI:61891"/>
        <dbReference type="EC" id="2.1.1.297"/>
    </reaction>
</comment>
<evidence type="ECO:0000256" key="3">
    <source>
        <dbReference type="ARBA" id="ARBA00022691"/>
    </source>
</evidence>
<dbReference type="CDD" id="cd02440">
    <property type="entry name" value="AdoMet_MTases"/>
    <property type="match status" value="1"/>
</dbReference>
<evidence type="ECO:0000256" key="1">
    <source>
        <dbReference type="ARBA" id="ARBA00022603"/>
    </source>
</evidence>
<dbReference type="Pfam" id="PF05175">
    <property type="entry name" value="MTS"/>
    <property type="match status" value="1"/>
</dbReference>
<evidence type="ECO:0000256" key="2">
    <source>
        <dbReference type="ARBA" id="ARBA00022679"/>
    </source>
</evidence>
<feature type="binding site" evidence="5">
    <location>
        <position position="192"/>
    </location>
    <ligand>
        <name>S-adenosyl-L-methionine</name>
        <dbReference type="ChEBI" id="CHEBI:59789"/>
    </ligand>
</feature>
<evidence type="ECO:0000259" key="7">
    <source>
        <dbReference type="Pfam" id="PF17827"/>
    </source>
</evidence>
<feature type="domain" description="Release factor glutamine methyltransferase N-terminal" evidence="7">
    <location>
        <begin position="7"/>
        <end position="76"/>
    </location>
</feature>
<dbReference type="PROSITE" id="PS00092">
    <property type="entry name" value="N6_MTASE"/>
    <property type="match status" value="1"/>
</dbReference>
<protein>
    <recommendedName>
        <fullName evidence="5">Release factor glutamine methyltransferase</fullName>
        <shortName evidence="5">RF MTase</shortName>
        <ecNumber evidence="5">2.1.1.297</ecNumber>
    </recommendedName>
    <alternativeName>
        <fullName evidence="5">N5-glutamine methyltransferase PrmC</fullName>
    </alternativeName>
    <alternativeName>
        <fullName evidence="5">Protein-(glutamine-N5) MTase PrmC</fullName>
    </alternativeName>
    <alternativeName>
        <fullName evidence="5">Protein-glutamine N-methyltransferase PrmC</fullName>
    </alternativeName>
</protein>
<dbReference type="STRING" id="1797197.A2Y75_09110"/>
<dbReference type="EMBL" id="MELK01000053">
    <property type="protein sequence ID" value="OFW55569.1"/>
    <property type="molecule type" value="Genomic_DNA"/>
</dbReference>
<dbReference type="GO" id="GO:0032259">
    <property type="term" value="P:methylation"/>
    <property type="evidence" value="ECO:0007669"/>
    <property type="project" value="UniProtKB-KW"/>
</dbReference>
<comment type="caution">
    <text evidence="5">Lacks conserved residue(s) required for the propagation of feature annotation.</text>
</comment>
<dbReference type="GO" id="GO:0102559">
    <property type="term" value="F:peptide chain release factor N(5)-glutamine methyltransferase activity"/>
    <property type="evidence" value="ECO:0007669"/>
    <property type="project" value="UniProtKB-EC"/>
</dbReference>
<dbReference type="InterPro" id="IPR002052">
    <property type="entry name" value="DNA_methylase_N6_adenine_CS"/>
</dbReference>
<gene>
    <name evidence="5" type="primary">prmC</name>
    <name evidence="8" type="ORF">A2Y75_09110</name>
</gene>
<feature type="binding site" evidence="5">
    <location>
        <position position="145"/>
    </location>
    <ligand>
        <name>S-adenosyl-L-methionine</name>
        <dbReference type="ChEBI" id="CHEBI:59789"/>
    </ligand>
</feature>
<dbReference type="NCBIfam" id="TIGR03534">
    <property type="entry name" value="RF_mod_PrmC"/>
    <property type="match status" value="1"/>
</dbReference>
<keyword evidence="2 5" id="KW-0808">Transferase</keyword>
<dbReference type="Pfam" id="PF17827">
    <property type="entry name" value="PrmC_N"/>
    <property type="match status" value="1"/>
</dbReference>
<evidence type="ECO:0000259" key="6">
    <source>
        <dbReference type="Pfam" id="PF05175"/>
    </source>
</evidence>
<dbReference type="InterPro" id="IPR040758">
    <property type="entry name" value="PrmC_N"/>
</dbReference>
<dbReference type="NCBIfam" id="TIGR00536">
    <property type="entry name" value="hemK_fam"/>
    <property type="match status" value="1"/>
</dbReference>
<organism evidence="8 9">
    <name type="scientific">Candidatus Solincola sediminis</name>
    <dbReference type="NCBI Taxonomy" id="1797199"/>
    <lineage>
        <taxon>Bacteria</taxon>
        <taxon>Bacillati</taxon>
        <taxon>Actinomycetota</taxon>
        <taxon>Candidatus Geothermincolia</taxon>
        <taxon>Candidatus Geothermincolales</taxon>
        <taxon>Candidatus Geothermincolaceae</taxon>
        <taxon>Candidatus Solincola</taxon>
    </lineage>
</organism>
<dbReference type="Gene3D" id="1.10.8.10">
    <property type="entry name" value="DNA helicase RuvA subunit, C-terminal domain"/>
    <property type="match status" value="1"/>
</dbReference>
<dbReference type="InterPro" id="IPR019874">
    <property type="entry name" value="RF_methyltr_PrmC"/>
</dbReference>
<evidence type="ECO:0000313" key="8">
    <source>
        <dbReference type="EMBL" id="OFW55569.1"/>
    </source>
</evidence>
<dbReference type="HAMAP" id="MF_02126">
    <property type="entry name" value="RF_methyltr_PrmC"/>
    <property type="match status" value="1"/>
</dbReference>
<evidence type="ECO:0000256" key="5">
    <source>
        <dbReference type="HAMAP-Rule" id="MF_02126"/>
    </source>
</evidence>
<keyword evidence="1 5" id="KW-0489">Methyltransferase</keyword>
<keyword evidence="3 5" id="KW-0949">S-adenosyl-L-methionine</keyword>
<proteinExistence type="inferred from homology"/>
<feature type="binding site" evidence="5">
    <location>
        <begin position="192"/>
        <end position="195"/>
    </location>
    <ligand>
        <name>substrate</name>
    </ligand>
</feature>
<dbReference type="PANTHER" id="PTHR18895">
    <property type="entry name" value="HEMK METHYLTRANSFERASE"/>
    <property type="match status" value="1"/>
</dbReference>
<dbReference type="InterPro" id="IPR004556">
    <property type="entry name" value="HemK-like"/>
</dbReference>
<dbReference type="SUPFAM" id="SSF53335">
    <property type="entry name" value="S-adenosyl-L-methionine-dependent methyltransferases"/>
    <property type="match status" value="1"/>
</dbReference>
<dbReference type="GO" id="GO:0003676">
    <property type="term" value="F:nucleic acid binding"/>
    <property type="evidence" value="ECO:0007669"/>
    <property type="project" value="InterPro"/>
</dbReference>
<dbReference type="AlphaFoldDB" id="A0A1F2WFF3"/>
<dbReference type="InterPro" id="IPR029063">
    <property type="entry name" value="SAM-dependent_MTases_sf"/>
</dbReference>
<sequence length="286" mass="31690">MRNIPGLIKWATAYLEQNQVIKPRLNAEQLLSHCTGRSRVDLYAYPEWPVTKEISEAFERVVMRRAGHEPLQYITGIKWFRYLELAVDPRVLIPRPETEMLVEKAIETIAKMPGHPLVADIGTGSGCIALSIAKECPAAVVHATDRHKAALEVAKANAERSGLSEIILFHAGDLLDAVPRDLLGKFQAIVSNPPYVSEPEFLSLPSEVREHEPRHSLVSGPSGTEIQLRLMEEAPGWLDEGGWLLIEGGEHQVVELAERAITLGYAHAEVIQDLNAVPRILKMQAA</sequence>
<name>A0A1F2WFF3_9ACTN</name>
<evidence type="ECO:0000256" key="4">
    <source>
        <dbReference type="ARBA" id="ARBA00048391"/>
    </source>
</evidence>
<comment type="similarity">
    <text evidence="5">Belongs to the protein N5-glutamine methyltransferase family. PrmC subfamily.</text>
</comment>
<comment type="function">
    <text evidence="5">Methylates the class 1 translation termination release factors RF1/PrfA and RF2/PrfB on the glutamine residue of the universally conserved GGQ motif.</text>
</comment>
<accession>A0A1F2WFF3</accession>
<dbReference type="PANTHER" id="PTHR18895:SF74">
    <property type="entry name" value="MTRF1L RELEASE FACTOR GLUTAMINE METHYLTRANSFERASE"/>
    <property type="match status" value="1"/>
</dbReference>
<feature type="domain" description="Methyltransferase small" evidence="6">
    <location>
        <begin position="117"/>
        <end position="198"/>
    </location>
</feature>
<dbReference type="Proteomes" id="UP000177876">
    <property type="component" value="Unassembled WGS sequence"/>
</dbReference>
<dbReference type="Gene3D" id="3.40.50.150">
    <property type="entry name" value="Vaccinia Virus protein VP39"/>
    <property type="match status" value="1"/>
</dbReference>